<dbReference type="NCBIfam" id="NF045891">
    <property type="entry name" value="ICE_Mbov_0400"/>
    <property type="match status" value="1"/>
</dbReference>
<sequence length="221" mass="26305">MNTLFFGRIYKVRNETNNFPISRNRNAKNIETGFLKLNRPYLIIFARTYVYYLAVKTITKGNKENTYNDKTNVIIKNRNIYNENTNKLGNSINCSVINIMDKQMFLDLYDSNSNLNDVKVNDKIYGKVMLKMNKNLISNNIWFSQVIGFENNQTQFLWENEIDINIKKEIIDFIKIYKEIWDSNFISLDKLKVLNLKKEEIKELKEHLISLGYDKWNNNKN</sequence>
<dbReference type="EMBL" id="QKLP01000009">
    <property type="protein sequence ID" value="PYF42587.1"/>
    <property type="molecule type" value="Genomic_DNA"/>
</dbReference>
<organism evidence="1 2">
    <name type="scientific">Metamycoplasma alkalescens</name>
    <dbReference type="NCBI Taxonomy" id="45363"/>
    <lineage>
        <taxon>Bacteria</taxon>
        <taxon>Bacillati</taxon>
        <taxon>Mycoplasmatota</taxon>
        <taxon>Mycoplasmoidales</taxon>
        <taxon>Metamycoplasmataceae</taxon>
        <taxon>Metamycoplasma</taxon>
    </lineage>
</organism>
<dbReference type="AlphaFoldDB" id="A0A318U799"/>
<dbReference type="RefSeq" id="WP_110858391.1">
    <property type="nucleotide sequence ID" value="NZ_LS991949.1"/>
</dbReference>
<evidence type="ECO:0000313" key="1">
    <source>
        <dbReference type="EMBL" id="PYF42587.1"/>
    </source>
</evidence>
<gene>
    <name evidence="1" type="ORF">BCF88_10915</name>
</gene>
<proteinExistence type="predicted"/>
<name>A0A318U799_9BACT</name>
<accession>A0A318U799</accession>
<evidence type="ECO:0000313" key="2">
    <source>
        <dbReference type="Proteomes" id="UP000247715"/>
    </source>
</evidence>
<comment type="caution">
    <text evidence="1">The sequence shown here is derived from an EMBL/GenBank/DDBJ whole genome shotgun (WGS) entry which is preliminary data.</text>
</comment>
<reference evidence="1 2" key="1">
    <citation type="submission" date="2018-06" db="EMBL/GenBank/DDBJ databases">
        <title>Genomic Encyclopedia of Archaeal and Bacterial Type Strains, Phase II (KMG-II): from individual species to whole genera.</title>
        <authorList>
            <person name="Goeker M."/>
        </authorList>
    </citation>
    <scope>NUCLEOTIDE SEQUENCE [LARGE SCALE GENOMIC DNA]</scope>
    <source>
        <strain evidence="1 2">ATCC 29103</strain>
    </source>
</reference>
<protein>
    <submittedName>
        <fullName evidence="1">Uncharacterized protein</fullName>
    </submittedName>
</protein>
<dbReference type="Proteomes" id="UP000247715">
    <property type="component" value="Unassembled WGS sequence"/>
</dbReference>